<proteinExistence type="predicted"/>
<dbReference type="EMBL" id="OM638610">
    <property type="protein sequence ID" value="UNY41782.1"/>
    <property type="molecule type" value="Genomic_DNA"/>
</dbReference>
<dbReference type="Proteomes" id="UP000831160">
    <property type="component" value="Segment"/>
</dbReference>
<evidence type="ECO:0000313" key="1">
    <source>
        <dbReference type="EMBL" id="UNY41782.1"/>
    </source>
</evidence>
<protein>
    <submittedName>
        <fullName evidence="1">Uncharacterized protein</fullName>
    </submittedName>
</protein>
<reference evidence="1" key="1">
    <citation type="submission" date="2022-02" db="EMBL/GenBank/DDBJ databases">
        <title>Burkholderia cenocepacia phage Menos.</title>
        <authorList>
            <person name="Le T."/>
            <person name="Yao G."/>
            <person name="Liu M."/>
            <person name="Gonzalez C."/>
        </authorList>
    </citation>
    <scope>NUCLEOTIDE SEQUENCE</scope>
</reference>
<accession>A0AAE9G369</accession>
<evidence type="ECO:0000313" key="2">
    <source>
        <dbReference type="Proteomes" id="UP000831160"/>
    </source>
</evidence>
<keyword evidence="2" id="KW-1185">Reference proteome</keyword>
<gene>
    <name evidence="1" type="ORF">CPT_Menos_007</name>
</gene>
<organism evidence="1 2">
    <name type="scientific">Burkholderia phage Menos</name>
    <dbReference type="NCBI Taxonomy" id="2924900"/>
    <lineage>
        <taxon>Viruses</taxon>
        <taxon>Duplodnaviria</taxon>
        <taxon>Heunggongvirae</taxon>
        <taxon>Uroviricota</taxon>
        <taxon>Caudoviricetes</taxon>
        <taxon>Peduoviridae</taxon>
        <taxon>Kayeltresvirus</taxon>
        <taxon>Kayeltresvirus menos</taxon>
    </lineage>
</organism>
<name>A0AAE9G369_9CAUD</name>
<sequence length="86" mass="10248">MARATFRICYLPGRRLHNGRPQPHRVQRRIAWFFWLELGWFEHIEDAVHCVAAEARQQRERRPARCTAKFDAEGMELIDEDRRASG</sequence>